<proteinExistence type="predicted"/>
<dbReference type="Proteomes" id="UP000823775">
    <property type="component" value="Unassembled WGS sequence"/>
</dbReference>
<reference evidence="2 3" key="1">
    <citation type="journal article" date="2021" name="BMC Genomics">
        <title>Datura genome reveals duplications of psychoactive alkaloid biosynthetic genes and high mutation rate following tissue culture.</title>
        <authorList>
            <person name="Rajewski A."/>
            <person name="Carter-House D."/>
            <person name="Stajich J."/>
            <person name="Litt A."/>
        </authorList>
    </citation>
    <scope>NUCLEOTIDE SEQUENCE [LARGE SCALE GENOMIC DNA]</scope>
    <source>
        <strain evidence="2">AR-01</strain>
    </source>
</reference>
<name>A0ABS8UR61_DATST</name>
<accession>A0ABS8UR61</accession>
<comment type="caution">
    <text evidence="2">The sequence shown here is derived from an EMBL/GenBank/DDBJ whole genome shotgun (WGS) entry which is preliminary data.</text>
</comment>
<dbReference type="EMBL" id="JACEIK010002360">
    <property type="protein sequence ID" value="MCD9560673.1"/>
    <property type="molecule type" value="Genomic_DNA"/>
</dbReference>
<feature type="region of interest" description="Disordered" evidence="1">
    <location>
        <begin position="1"/>
        <end position="26"/>
    </location>
</feature>
<evidence type="ECO:0000313" key="2">
    <source>
        <dbReference type="EMBL" id="MCD9560673.1"/>
    </source>
</evidence>
<organism evidence="2 3">
    <name type="scientific">Datura stramonium</name>
    <name type="common">Jimsonweed</name>
    <name type="synonym">Common thornapple</name>
    <dbReference type="NCBI Taxonomy" id="4076"/>
    <lineage>
        <taxon>Eukaryota</taxon>
        <taxon>Viridiplantae</taxon>
        <taxon>Streptophyta</taxon>
        <taxon>Embryophyta</taxon>
        <taxon>Tracheophyta</taxon>
        <taxon>Spermatophyta</taxon>
        <taxon>Magnoliopsida</taxon>
        <taxon>eudicotyledons</taxon>
        <taxon>Gunneridae</taxon>
        <taxon>Pentapetalae</taxon>
        <taxon>asterids</taxon>
        <taxon>lamiids</taxon>
        <taxon>Solanales</taxon>
        <taxon>Solanaceae</taxon>
        <taxon>Solanoideae</taxon>
        <taxon>Datureae</taxon>
        <taxon>Datura</taxon>
    </lineage>
</organism>
<evidence type="ECO:0000256" key="1">
    <source>
        <dbReference type="SAM" id="MobiDB-lite"/>
    </source>
</evidence>
<feature type="non-terminal residue" evidence="2">
    <location>
        <position position="1"/>
    </location>
</feature>
<gene>
    <name evidence="2" type="ORF">HAX54_019416</name>
</gene>
<keyword evidence="3" id="KW-1185">Reference proteome</keyword>
<sequence length="69" mass="8182">KKNREITEKRGKIGHGDCYEEEEEKEEEEEMIELENLSNNMVEPIFSRILLKSLVRLKVVSQNMAKFNQ</sequence>
<feature type="compositionally biased region" description="Basic and acidic residues" evidence="1">
    <location>
        <begin position="1"/>
        <end position="18"/>
    </location>
</feature>
<evidence type="ECO:0000313" key="3">
    <source>
        <dbReference type="Proteomes" id="UP000823775"/>
    </source>
</evidence>
<protein>
    <submittedName>
        <fullName evidence="2">Uncharacterized protein</fullName>
    </submittedName>
</protein>